<dbReference type="PANTHER" id="PTHR35004:SF6">
    <property type="entry name" value="TRANSPOSASE"/>
    <property type="match status" value="1"/>
</dbReference>
<dbReference type="Pfam" id="PF22483">
    <property type="entry name" value="Mu-transpos_C_2"/>
    <property type="match status" value="1"/>
</dbReference>
<feature type="non-terminal residue" evidence="3">
    <location>
        <position position="1"/>
    </location>
</feature>
<sequence>YTIVKDYVRETRPKVGVPAVYRYETKPGVQAQVDWAECGYVEIDGTQRKLYCFTMVLGYSRMRYAEFTLRIDVHTLIQCHLNAFQYFGGYPQEILYDNMKQIVLKRGLKSSDSDWNSKFEDFFTHYGFVPRLCRPYRPQTKGKIENTVGFVKRDFFMGGKFRSFSDINSQLQAWLSRVNSTVHGTTYEIPQDRFKEESLHLQNIDQAPPYHNVREETRKISRDAYISYLGNRYSVPYRFAGRTSILRISDTSFTVFVGSEEICTHEILSGRGRVSRNKDHFKGLLSEILKQNSAHPIKGSNILKFEDPDVEYRSLAVYDAFVEGDQR</sequence>
<protein>
    <submittedName>
        <fullName evidence="3">Transposase</fullName>
    </submittedName>
</protein>
<comment type="caution">
    <text evidence="3">The sequence shown here is derived from an EMBL/GenBank/DDBJ whole genome shotgun (WGS) entry which is preliminary data.</text>
</comment>
<evidence type="ECO:0000313" key="3">
    <source>
        <dbReference type="EMBL" id="KUK97094.1"/>
    </source>
</evidence>
<dbReference type="InterPro" id="IPR054353">
    <property type="entry name" value="IstA-like_C"/>
</dbReference>
<dbReference type="InterPro" id="IPR001584">
    <property type="entry name" value="Integrase_cat-core"/>
</dbReference>
<reference evidence="4" key="1">
    <citation type="journal article" date="2015" name="MBio">
        <title>Genome-Resolved Metagenomic Analysis Reveals Roles for Candidate Phyla and Other Microbial Community Members in Biogeochemical Transformations in Oil Reservoirs.</title>
        <authorList>
            <person name="Hu P."/>
            <person name="Tom L."/>
            <person name="Singh A."/>
            <person name="Thomas B.C."/>
            <person name="Baker B.J."/>
            <person name="Piceno Y.M."/>
            <person name="Andersen G.L."/>
            <person name="Banfield J.F."/>
        </authorList>
    </citation>
    <scope>NUCLEOTIDE SEQUENCE [LARGE SCALE GENOMIC DNA]</scope>
</reference>
<dbReference type="PATRIC" id="fig|301375.6.peg.1576"/>
<proteinExistence type="inferred from homology"/>
<evidence type="ECO:0000313" key="4">
    <source>
        <dbReference type="Proteomes" id="UP000053961"/>
    </source>
</evidence>
<feature type="domain" description="Integrase catalytic" evidence="2">
    <location>
        <begin position="23"/>
        <end position="198"/>
    </location>
</feature>
<dbReference type="GO" id="GO:0015074">
    <property type="term" value="P:DNA integration"/>
    <property type="evidence" value="ECO:0007669"/>
    <property type="project" value="InterPro"/>
</dbReference>
<organism evidence="3 4">
    <name type="scientific">Methanothrix harundinacea</name>
    <dbReference type="NCBI Taxonomy" id="301375"/>
    <lineage>
        <taxon>Archaea</taxon>
        <taxon>Methanobacteriati</taxon>
        <taxon>Methanobacteriota</taxon>
        <taxon>Stenosarchaea group</taxon>
        <taxon>Methanomicrobia</taxon>
        <taxon>Methanotrichales</taxon>
        <taxon>Methanotrichaceae</taxon>
        <taxon>Methanothrix</taxon>
    </lineage>
</organism>
<dbReference type="PANTHER" id="PTHR35004">
    <property type="entry name" value="TRANSPOSASE RV3428C-RELATED"/>
    <property type="match status" value="1"/>
</dbReference>
<dbReference type="NCBIfam" id="NF033546">
    <property type="entry name" value="transpos_IS21"/>
    <property type="match status" value="1"/>
</dbReference>
<dbReference type="AlphaFoldDB" id="A0A101IKW1"/>
<dbReference type="Gene3D" id="3.30.420.10">
    <property type="entry name" value="Ribonuclease H-like superfamily/Ribonuclease H"/>
    <property type="match status" value="1"/>
</dbReference>
<dbReference type="Proteomes" id="UP000053961">
    <property type="component" value="Unassembled WGS sequence"/>
</dbReference>
<dbReference type="GO" id="GO:0003676">
    <property type="term" value="F:nucleic acid binding"/>
    <property type="evidence" value="ECO:0007669"/>
    <property type="project" value="InterPro"/>
</dbReference>
<name>A0A101IKW1_9EURY</name>
<evidence type="ECO:0000259" key="2">
    <source>
        <dbReference type="PROSITE" id="PS50994"/>
    </source>
</evidence>
<evidence type="ECO:0000256" key="1">
    <source>
        <dbReference type="ARBA" id="ARBA00009277"/>
    </source>
</evidence>
<dbReference type="EMBL" id="LGHB01000005">
    <property type="protein sequence ID" value="KUK97094.1"/>
    <property type="molecule type" value="Genomic_DNA"/>
</dbReference>
<dbReference type="SUPFAM" id="SSF53098">
    <property type="entry name" value="Ribonuclease H-like"/>
    <property type="match status" value="1"/>
</dbReference>
<dbReference type="InterPro" id="IPR012337">
    <property type="entry name" value="RNaseH-like_sf"/>
</dbReference>
<gene>
    <name evidence="3" type="ORF">XE07_0665</name>
</gene>
<dbReference type="PROSITE" id="PS50994">
    <property type="entry name" value="INTEGRASE"/>
    <property type="match status" value="1"/>
</dbReference>
<comment type="similarity">
    <text evidence="1">Belongs to the transposase IS21/IS408/IS1162 family.</text>
</comment>
<accession>A0A101IKW1</accession>
<dbReference type="Pfam" id="PF00665">
    <property type="entry name" value="rve"/>
    <property type="match status" value="1"/>
</dbReference>
<dbReference type="InterPro" id="IPR036397">
    <property type="entry name" value="RNaseH_sf"/>
</dbReference>